<reference evidence="2" key="1">
    <citation type="journal article" date="2023" name="G3 (Bethesda)">
        <title>Genome assembly and association tests identify interacting loci associated with vigor, precocity, and sex in interspecific pistachio rootstocks.</title>
        <authorList>
            <person name="Palmer W."/>
            <person name="Jacygrad E."/>
            <person name="Sagayaradj S."/>
            <person name="Cavanaugh K."/>
            <person name="Han R."/>
            <person name="Bertier L."/>
            <person name="Beede B."/>
            <person name="Kafkas S."/>
            <person name="Golino D."/>
            <person name="Preece J."/>
            <person name="Michelmore R."/>
        </authorList>
    </citation>
    <scope>NUCLEOTIDE SEQUENCE [LARGE SCALE GENOMIC DNA]</scope>
</reference>
<evidence type="ECO:0000313" key="2">
    <source>
        <dbReference type="Proteomes" id="UP001163603"/>
    </source>
</evidence>
<protein>
    <submittedName>
        <fullName evidence="1">Uncharacterized protein</fullName>
    </submittedName>
</protein>
<dbReference type="Proteomes" id="UP001163603">
    <property type="component" value="Chromosome 13"/>
</dbReference>
<gene>
    <name evidence="1" type="ORF">Pint_20463</name>
</gene>
<accession>A0ACC0XBA0</accession>
<comment type="caution">
    <text evidence="1">The sequence shown here is derived from an EMBL/GenBank/DDBJ whole genome shotgun (WGS) entry which is preliminary data.</text>
</comment>
<sequence>MGNKLSTTRSKLKPSDHVCGPRVGGLYYHHGIYVGDDMVIHLMAPADKAPGKKVPAKKGNSSSPCQKCGYNPDTDDGIIKTCLDCFLSGSELYIYQYSCACNSPHEVIRIATEFLQGKRHFGDYSFIFNNCKDFAYYCKTKN</sequence>
<keyword evidence="2" id="KW-1185">Reference proteome</keyword>
<organism evidence="1 2">
    <name type="scientific">Pistacia integerrima</name>
    <dbReference type="NCBI Taxonomy" id="434235"/>
    <lineage>
        <taxon>Eukaryota</taxon>
        <taxon>Viridiplantae</taxon>
        <taxon>Streptophyta</taxon>
        <taxon>Embryophyta</taxon>
        <taxon>Tracheophyta</taxon>
        <taxon>Spermatophyta</taxon>
        <taxon>Magnoliopsida</taxon>
        <taxon>eudicotyledons</taxon>
        <taxon>Gunneridae</taxon>
        <taxon>Pentapetalae</taxon>
        <taxon>rosids</taxon>
        <taxon>malvids</taxon>
        <taxon>Sapindales</taxon>
        <taxon>Anacardiaceae</taxon>
        <taxon>Pistacia</taxon>
    </lineage>
</organism>
<dbReference type="EMBL" id="CM047748">
    <property type="protein sequence ID" value="KAJ0013326.1"/>
    <property type="molecule type" value="Genomic_DNA"/>
</dbReference>
<proteinExistence type="predicted"/>
<evidence type="ECO:0000313" key="1">
    <source>
        <dbReference type="EMBL" id="KAJ0013326.1"/>
    </source>
</evidence>
<name>A0ACC0XBA0_9ROSI</name>